<reference evidence="1 2" key="1">
    <citation type="journal article" date="2010" name="Nature">
        <title>Perigord black truffle genome uncovers evolutionary origins and mechanisms of symbiosis.</title>
        <authorList>
            <person name="Martin F."/>
            <person name="Kohler A."/>
            <person name="Murat C."/>
            <person name="Balestrini R."/>
            <person name="Coutinho P.M."/>
            <person name="Jaillon O."/>
            <person name="Montanini B."/>
            <person name="Morin E."/>
            <person name="Noel B."/>
            <person name="Percudani R."/>
            <person name="Porcel B."/>
            <person name="Rubini A."/>
            <person name="Amicucci A."/>
            <person name="Amselem J."/>
            <person name="Anthouard V."/>
            <person name="Arcioni S."/>
            <person name="Artiguenave F."/>
            <person name="Aury J.M."/>
            <person name="Ballario P."/>
            <person name="Bolchi A."/>
            <person name="Brenna A."/>
            <person name="Brun A."/>
            <person name="Buee M."/>
            <person name="Cantarel B."/>
            <person name="Chevalier G."/>
            <person name="Couloux A."/>
            <person name="Da Silva C."/>
            <person name="Denoeud F."/>
            <person name="Duplessis S."/>
            <person name="Ghignone S."/>
            <person name="Hilselberger B."/>
            <person name="Iotti M."/>
            <person name="Marcais B."/>
            <person name="Mello A."/>
            <person name="Miranda M."/>
            <person name="Pacioni G."/>
            <person name="Quesneville H."/>
            <person name="Riccioni C."/>
            <person name="Ruotolo R."/>
            <person name="Splivallo R."/>
            <person name="Stocchi V."/>
            <person name="Tisserant E."/>
            <person name="Viscomi A.R."/>
            <person name="Zambonelli A."/>
            <person name="Zampieri E."/>
            <person name="Henrissat B."/>
            <person name="Lebrun M.H."/>
            <person name="Paolocci F."/>
            <person name="Bonfante P."/>
            <person name="Ottonello S."/>
            <person name="Wincker P."/>
        </authorList>
    </citation>
    <scope>NUCLEOTIDE SEQUENCE [LARGE SCALE GENOMIC DNA]</scope>
    <source>
        <strain evidence="1 2">Mel28</strain>
    </source>
</reference>
<dbReference type="Proteomes" id="UP000006911">
    <property type="component" value="Unassembled WGS sequence"/>
</dbReference>
<protein>
    <submittedName>
        <fullName evidence="1">(Perigord truffle) hypothetical protein</fullName>
    </submittedName>
</protein>
<accession>D5GDW7</accession>
<keyword evidence="2" id="KW-1185">Reference proteome</keyword>
<organism evidence="1 2">
    <name type="scientific">Tuber melanosporum (strain Mel28)</name>
    <name type="common">Perigord black truffle</name>
    <dbReference type="NCBI Taxonomy" id="656061"/>
    <lineage>
        <taxon>Eukaryota</taxon>
        <taxon>Fungi</taxon>
        <taxon>Dikarya</taxon>
        <taxon>Ascomycota</taxon>
        <taxon>Pezizomycotina</taxon>
        <taxon>Pezizomycetes</taxon>
        <taxon>Pezizales</taxon>
        <taxon>Tuberaceae</taxon>
        <taxon>Tuber</taxon>
    </lineage>
</organism>
<dbReference type="EMBL" id="FN430153">
    <property type="protein sequence ID" value="CAZ82710.1"/>
    <property type="molecule type" value="Genomic_DNA"/>
</dbReference>
<evidence type="ECO:0000313" key="2">
    <source>
        <dbReference type="Proteomes" id="UP000006911"/>
    </source>
</evidence>
<gene>
    <name evidence="1" type="ORF">GSTUM_00006313001</name>
</gene>
<name>D5GDW7_TUBMM</name>
<sequence>MKEGRRVGGKGSFRSVLVFCEAARDQSLQTSPQPLGMIG</sequence>
<proteinExistence type="predicted"/>
<dbReference type="AlphaFoldDB" id="D5GDW7"/>
<evidence type="ECO:0000313" key="1">
    <source>
        <dbReference type="EMBL" id="CAZ82710.1"/>
    </source>
</evidence>
<dbReference type="RefSeq" id="XP_002838519.1">
    <property type="nucleotide sequence ID" value="XM_002838473.1"/>
</dbReference>
<dbReference type="InParanoid" id="D5GDW7"/>
<dbReference type="HOGENOM" id="CLU_3320332_0_0_1"/>
<dbReference type="GeneID" id="9184505"/>
<dbReference type="KEGG" id="tml:GSTUM_00006313001"/>